<dbReference type="EMBL" id="JAKCXM010006793">
    <property type="protein sequence ID" value="KAJ0388738.1"/>
    <property type="molecule type" value="Genomic_DNA"/>
</dbReference>
<evidence type="ECO:0000313" key="1">
    <source>
        <dbReference type="EMBL" id="KAJ0388738.1"/>
    </source>
</evidence>
<comment type="caution">
    <text evidence="1">The sequence shown here is derived from an EMBL/GenBank/DDBJ whole genome shotgun (WGS) entry which is preliminary data.</text>
</comment>
<protein>
    <submittedName>
        <fullName evidence="1">Uncharacterized protein</fullName>
    </submittedName>
</protein>
<proteinExistence type="predicted"/>
<keyword evidence="2" id="KW-1185">Reference proteome</keyword>
<organism evidence="1 2">
    <name type="scientific">Pythium insidiosum</name>
    <name type="common">Pythiosis disease agent</name>
    <dbReference type="NCBI Taxonomy" id="114742"/>
    <lineage>
        <taxon>Eukaryota</taxon>
        <taxon>Sar</taxon>
        <taxon>Stramenopiles</taxon>
        <taxon>Oomycota</taxon>
        <taxon>Peronosporomycetes</taxon>
        <taxon>Pythiales</taxon>
        <taxon>Pythiaceae</taxon>
        <taxon>Pythium</taxon>
    </lineage>
</organism>
<evidence type="ECO:0000313" key="2">
    <source>
        <dbReference type="Proteomes" id="UP001209570"/>
    </source>
</evidence>
<dbReference type="Proteomes" id="UP001209570">
    <property type="component" value="Unassembled WGS sequence"/>
</dbReference>
<dbReference type="AlphaFoldDB" id="A0AAD5L768"/>
<gene>
    <name evidence="1" type="ORF">P43SY_011018</name>
</gene>
<name>A0AAD5L768_PYTIN</name>
<accession>A0AAD5L768</accession>
<sequence>MQRVLQAQERMETTIVAGFEQTAVGQEQTRNALMNMFAGATNRRLFPALWTLETEPHAATKTVTLRIRIRSDLTGVCFHEPLCITVGDASVAKYGIKALLM</sequence>
<reference evidence="1" key="1">
    <citation type="submission" date="2021-12" db="EMBL/GenBank/DDBJ databases">
        <title>Prjna785345.</title>
        <authorList>
            <person name="Rujirawat T."/>
            <person name="Krajaejun T."/>
        </authorList>
    </citation>
    <scope>NUCLEOTIDE SEQUENCE</scope>
    <source>
        <strain evidence="1">Pi057C3</strain>
    </source>
</reference>